<gene>
    <name evidence="1" type="ORF">METZ01_LOCUS70276</name>
</gene>
<dbReference type="AlphaFoldDB" id="A0A381TMY1"/>
<organism evidence="1">
    <name type="scientific">marine metagenome</name>
    <dbReference type="NCBI Taxonomy" id="408172"/>
    <lineage>
        <taxon>unclassified sequences</taxon>
        <taxon>metagenomes</taxon>
        <taxon>ecological metagenomes</taxon>
    </lineage>
</organism>
<reference evidence="1" key="1">
    <citation type="submission" date="2018-05" db="EMBL/GenBank/DDBJ databases">
        <authorList>
            <person name="Lanie J.A."/>
            <person name="Ng W.-L."/>
            <person name="Kazmierczak K.M."/>
            <person name="Andrzejewski T.M."/>
            <person name="Davidsen T.M."/>
            <person name="Wayne K.J."/>
            <person name="Tettelin H."/>
            <person name="Glass J.I."/>
            <person name="Rusch D."/>
            <person name="Podicherti R."/>
            <person name="Tsui H.-C.T."/>
            <person name="Winkler M.E."/>
        </authorList>
    </citation>
    <scope>NUCLEOTIDE SEQUENCE</scope>
</reference>
<dbReference type="EMBL" id="UINC01004866">
    <property type="protein sequence ID" value="SVA17422.1"/>
    <property type="molecule type" value="Genomic_DNA"/>
</dbReference>
<accession>A0A381TMY1</accession>
<evidence type="ECO:0000313" key="1">
    <source>
        <dbReference type="EMBL" id="SVA17422.1"/>
    </source>
</evidence>
<name>A0A381TMY1_9ZZZZ</name>
<proteinExistence type="predicted"/>
<protein>
    <submittedName>
        <fullName evidence="1">Uncharacterized protein</fullName>
    </submittedName>
</protein>
<sequence length="104" mass="10843">MSLWTMDDNEGSKPRWIANSTNYTTSSVVVHDHDNGAHQLPGNTAAIFGVDSTETTVGNAAGMGIAHGGWVKKITKGSRVQYETLVASGSITGDAADDATFADS</sequence>